<feature type="domain" description="C2H2-type" evidence="2">
    <location>
        <begin position="418"/>
        <end position="441"/>
    </location>
</feature>
<evidence type="ECO:0000313" key="4">
    <source>
        <dbReference type="Proteomes" id="UP001345219"/>
    </source>
</evidence>
<dbReference type="PROSITE" id="PS00028">
    <property type="entry name" value="ZINC_FINGER_C2H2_1"/>
    <property type="match status" value="1"/>
</dbReference>
<feature type="region of interest" description="Disordered" evidence="1">
    <location>
        <begin position="244"/>
        <end position="286"/>
    </location>
</feature>
<feature type="region of interest" description="Disordered" evidence="1">
    <location>
        <begin position="1"/>
        <end position="20"/>
    </location>
</feature>
<name>A0AAN7GI11_9MYRT</name>
<protein>
    <recommendedName>
        <fullName evidence="2">C2H2-type domain-containing protein</fullName>
    </recommendedName>
</protein>
<dbReference type="SUPFAM" id="SSF56399">
    <property type="entry name" value="ADP-ribosylation"/>
    <property type="match status" value="1"/>
</dbReference>
<dbReference type="InterPro" id="IPR013087">
    <property type="entry name" value="Znf_C2H2_type"/>
</dbReference>
<feature type="compositionally biased region" description="Basic and acidic residues" evidence="1">
    <location>
        <begin position="274"/>
        <end position="286"/>
    </location>
</feature>
<organism evidence="3 4">
    <name type="scientific">Trapa incisa</name>
    <dbReference type="NCBI Taxonomy" id="236973"/>
    <lineage>
        <taxon>Eukaryota</taxon>
        <taxon>Viridiplantae</taxon>
        <taxon>Streptophyta</taxon>
        <taxon>Embryophyta</taxon>
        <taxon>Tracheophyta</taxon>
        <taxon>Spermatophyta</taxon>
        <taxon>Magnoliopsida</taxon>
        <taxon>eudicotyledons</taxon>
        <taxon>Gunneridae</taxon>
        <taxon>Pentapetalae</taxon>
        <taxon>rosids</taxon>
        <taxon>malvids</taxon>
        <taxon>Myrtales</taxon>
        <taxon>Lythraceae</taxon>
        <taxon>Trapa</taxon>
    </lineage>
</organism>
<feature type="compositionally biased region" description="Low complexity" evidence="1">
    <location>
        <begin position="330"/>
        <end position="341"/>
    </location>
</feature>
<dbReference type="Proteomes" id="UP001345219">
    <property type="component" value="Chromosome 1"/>
</dbReference>
<keyword evidence="4" id="KW-1185">Reference proteome</keyword>
<gene>
    <name evidence="3" type="ORF">SAY87_000070</name>
</gene>
<evidence type="ECO:0000259" key="2">
    <source>
        <dbReference type="PROSITE" id="PS00028"/>
    </source>
</evidence>
<dbReference type="PANTHER" id="PTHR31681:SF3">
    <property type="entry name" value="OS04G0690100 PROTEIN"/>
    <property type="match status" value="1"/>
</dbReference>
<dbReference type="EMBL" id="JAXIOK010000023">
    <property type="protein sequence ID" value="KAK4742069.1"/>
    <property type="molecule type" value="Genomic_DNA"/>
</dbReference>
<accession>A0AAN7GI11</accession>
<evidence type="ECO:0000313" key="3">
    <source>
        <dbReference type="EMBL" id="KAK4742069.1"/>
    </source>
</evidence>
<dbReference type="AlphaFoldDB" id="A0AAN7GI11"/>
<evidence type="ECO:0000256" key="1">
    <source>
        <dbReference type="SAM" id="MobiDB-lite"/>
    </source>
</evidence>
<sequence length="557" mass="61142">MASVGHLSGEEKEAMNEQQIHKVGIPPRQNLFKEFSSTLKETLFADDPLRPFKDQPGSRKFLLGIQTLFPIFEWGRSYNLNKFKGDLIAGLTIASLSIPQVERNIIVIPVQGSRFIQGKDVIVQCYAATSAVVGQLKKMMKTRAKMGGGLNGNSGAGSGRVDYGEEWEIEARQNAWLRRGIPIPTGTRLLLRRPFELGLSTVPYTMRSATAPRSLLVGTAFDVIIFWLLGGLLALECDRRTTVESNLRNGSTRPSEKVATPLDEKASITPPEAPQKENKDHHQLPYRKEKWTLVRTLLGCNHQPIEDATGKCKKMKPAGTPGRLHKRRPSSSLSSSSRSLRAPNPLNEPKSASSSSSSFNSLSIHSSRSSSSYSGGSGGSFRGMTGLKRLSGCYECRMVVDPVAVGLSREPSLRSTICACPECGEIFMKPEIMELHLSLRHAVKASNQSINITVREYGQEEPGILTTATSGIAHDKAEERANSREKKMQRAMLVCRVIAGRVKRNTSTFEVQGMEDQYDSVAGGSENSGGLLSSLDELFVFNPRAILPCFVVIYHGF</sequence>
<reference evidence="3 4" key="1">
    <citation type="journal article" date="2023" name="Hortic Res">
        <title>Pangenome of water caltrop reveals structural variations and asymmetric subgenome divergence after allopolyploidization.</title>
        <authorList>
            <person name="Zhang X."/>
            <person name="Chen Y."/>
            <person name="Wang L."/>
            <person name="Yuan Y."/>
            <person name="Fang M."/>
            <person name="Shi L."/>
            <person name="Lu R."/>
            <person name="Comes H.P."/>
            <person name="Ma Y."/>
            <person name="Chen Y."/>
            <person name="Huang G."/>
            <person name="Zhou Y."/>
            <person name="Zheng Z."/>
            <person name="Qiu Y."/>
        </authorList>
    </citation>
    <scope>NUCLEOTIDE SEQUENCE [LARGE SCALE GENOMIC DNA]</scope>
    <source>
        <tissue evidence="3">Roots</tissue>
    </source>
</reference>
<feature type="compositionally biased region" description="Low complexity" evidence="1">
    <location>
        <begin position="351"/>
        <end position="374"/>
    </location>
</feature>
<feature type="region of interest" description="Disordered" evidence="1">
    <location>
        <begin position="308"/>
        <end position="381"/>
    </location>
</feature>
<feature type="compositionally biased region" description="Polar residues" evidence="1">
    <location>
        <begin position="244"/>
        <end position="253"/>
    </location>
</feature>
<dbReference type="PANTHER" id="PTHR31681">
    <property type="entry name" value="C2H2-LIKE ZINC FINGER PROTEIN"/>
    <property type="match status" value="1"/>
</dbReference>
<comment type="caution">
    <text evidence="3">The sequence shown here is derived from an EMBL/GenBank/DDBJ whole genome shotgun (WGS) entry which is preliminary data.</text>
</comment>
<proteinExistence type="predicted"/>
<dbReference type="Gene3D" id="3.90.228.10">
    <property type="match status" value="1"/>
</dbReference>